<comment type="caution">
    <text evidence="7">The sequence shown here is derived from an EMBL/GenBank/DDBJ whole genome shotgun (WGS) entry which is preliminary data.</text>
</comment>
<evidence type="ECO:0000256" key="2">
    <source>
        <dbReference type="ARBA" id="ARBA00022670"/>
    </source>
</evidence>
<dbReference type="RefSeq" id="WP_192773197.1">
    <property type="nucleotide sequence ID" value="NZ_BAAASY010000019.1"/>
</dbReference>
<keyword evidence="2" id="KW-0645">Protease</keyword>
<proteinExistence type="inferred from homology"/>
<dbReference type="Proteomes" id="UP000661607">
    <property type="component" value="Unassembled WGS sequence"/>
</dbReference>
<evidence type="ECO:0000256" key="3">
    <source>
        <dbReference type="ARBA" id="ARBA00022801"/>
    </source>
</evidence>
<feature type="domain" description="Peptidase S8/S53" evidence="6">
    <location>
        <begin position="9"/>
        <end position="193"/>
    </location>
</feature>
<dbReference type="InterPro" id="IPR000209">
    <property type="entry name" value="Peptidase_S8/S53_dom"/>
</dbReference>
<dbReference type="Pfam" id="PF00082">
    <property type="entry name" value="Peptidase_S8"/>
    <property type="match status" value="1"/>
</dbReference>
<comment type="caution">
    <text evidence="5">Lacks conserved residue(s) required for the propagation of feature annotation.</text>
</comment>
<protein>
    <recommendedName>
        <fullName evidence="6">Peptidase S8/S53 domain-containing protein</fullName>
    </recommendedName>
</protein>
<evidence type="ECO:0000256" key="4">
    <source>
        <dbReference type="ARBA" id="ARBA00022825"/>
    </source>
</evidence>
<dbReference type="Gene3D" id="2.60.40.10">
    <property type="entry name" value="Immunoglobulins"/>
    <property type="match status" value="1"/>
</dbReference>
<dbReference type="SUPFAM" id="SSF52743">
    <property type="entry name" value="Subtilisin-like"/>
    <property type="match status" value="1"/>
</dbReference>
<accession>A0ABR9K7S5</accession>
<sequence length="820" mass="86362">MARPPLKYKGVAPGATILAGKVCEIFCEESAVLAGMQWAGEQGAKVVNLSLGGTDSVEIDPLESAVATLTQRYGTLFVIAAGNSGNERSVESPASADAALAVGAVTKSDALADFSSRGPRIGDSALKPEITAPGVDIVAARAKDASHGDGSYTSMSGTSMATPHVAGAAAILAGQHPDWTAGTLKAALMGSALPNPALGVFDQGAGRIDVARATAQPVTAEPGGVSFGVQQWPHDDDEPLTRKVTYHNPGTTPVSLELSVENQDDAKPFTVSPTTVTVPAGGQADVSVTADTAKAPVGNLGGHLIAGGGDVRVSTPLAVESEKETYALTLKHTSRAGSPTVHYLTTLRQADPSGPAYEIPVQDPDDSSVTVRLPKGRWLVRSDLFDGEHTTHLVHPDLDLTEDQTLELDARLGKPISVTVPNPSAVQVSAQVTYHDGNSSFHFTSDRFENMATAQLGPDRTYDAAVTKVGGTWAQTGADGSTDNSPRVYHLAWFHDGGMISRFRREVADRDLAAIHTDYAAHLTGGQGRAASGAWLPGRRISNLLTETRFTTPSVHTEYVNTDGGAQWRRYFWENAPEGGETALESPLIDYTPGRTYPESWNRGVFSPVLLSADENGGLTRTGDVIRANAPMYGDGAGHVGRAAITRARTALYRDGDLVAEQPTLGGKGFPVPPGAADYRLVVEAERGAPATLSTRTSTAWRFRSEHAEGDNPLPLPVSVIRFSPKLDARNTASSGGTYRIPVRVERQPGSSGGGVRRLTVETSFDDGATWSPAQIRKGQVVVNHPAVEGFVSLRAKAADTAGNIVEQTVIRAYRIASRN</sequence>
<keyword evidence="3" id="KW-0378">Hydrolase</keyword>
<reference evidence="7 8" key="1">
    <citation type="submission" date="2020-10" db="EMBL/GenBank/DDBJ databases">
        <title>Sequencing the genomes of 1000 actinobacteria strains.</title>
        <authorList>
            <person name="Klenk H.-P."/>
        </authorList>
    </citation>
    <scope>NUCLEOTIDE SEQUENCE [LARGE SCALE GENOMIC DNA]</scope>
    <source>
        <strain evidence="7 8">DSM 43748</strain>
    </source>
</reference>
<dbReference type="InterPro" id="IPR050131">
    <property type="entry name" value="Peptidase_S8_subtilisin-like"/>
</dbReference>
<organism evidence="7 8">
    <name type="scientific">Nonomuraea africana</name>
    <dbReference type="NCBI Taxonomy" id="46171"/>
    <lineage>
        <taxon>Bacteria</taxon>
        <taxon>Bacillati</taxon>
        <taxon>Actinomycetota</taxon>
        <taxon>Actinomycetes</taxon>
        <taxon>Streptosporangiales</taxon>
        <taxon>Streptosporangiaceae</taxon>
        <taxon>Nonomuraea</taxon>
    </lineage>
</organism>
<dbReference type="PANTHER" id="PTHR43806">
    <property type="entry name" value="PEPTIDASE S8"/>
    <property type="match status" value="1"/>
</dbReference>
<evidence type="ECO:0000313" key="7">
    <source>
        <dbReference type="EMBL" id="MBE1557622.1"/>
    </source>
</evidence>
<comment type="similarity">
    <text evidence="1 5">Belongs to the peptidase S8 family.</text>
</comment>
<dbReference type="InterPro" id="IPR023828">
    <property type="entry name" value="Peptidase_S8_Ser-AS"/>
</dbReference>
<dbReference type="PROSITE" id="PS51892">
    <property type="entry name" value="SUBTILASE"/>
    <property type="match status" value="1"/>
</dbReference>
<evidence type="ECO:0000259" key="6">
    <source>
        <dbReference type="Pfam" id="PF00082"/>
    </source>
</evidence>
<evidence type="ECO:0000256" key="5">
    <source>
        <dbReference type="PROSITE-ProRule" id="PRU01240"/>
    </source>
</evidence>
<gene>
    <name evidence="7" type="ORF">H4W81_000401</name>
</gene>
<dbReference type="Gene3D" id="3.40.50.200">
    <property type="entry name" value="Peptidase S8/S53 domain"/>
    <property type="match status" value="1"/>
</dbReference>
<dbReference type="PROSITE" id="PS00138">
    <property type="entry name" value="SUBTILASE_SER"/>
    <property type="match status" value="1"/>
</dbReference>
<dbReference type="PANTHER" id="PTHR43806:SF65">
    <property type="entry name" value="SERINE PROTEASE APRX"/>
    <property type="match status" value="1"/>
</dbReference>
<dbReference type="InterPro" id="IPR036852">
    <property type="entry name" value="Peptidase_S8/S53_dom_sf"/>
</dbReference>
<keyword evidence="8" id="KW-1185">Reference proteome</keyword>
<evidence type="ECO:0000313" key="8">
    <source>
        <dbReference type="Proteomes" id="UP000661607"/>
    </source>
</evidence>
<dbReference type="EMBL" id="JADBEF010000001">
    <property type="protein sequence ID" value="MBE1557622.1"/>
    <property type="molecule type" value="Genomic_DNA"/>
</dbReference>
<name>A0ABR9K7S5_9ACTN</name>
<dbReference type="InterPro" id="IPR013783">
    <property type="entry name" value="Ig-like_fold"/>
</dbReference>
<evidence type="ECO:0000256" key="1">
    <source>
        <dbReference type="ARBA" id="ARBA00011073"/>
    </source>
</evidence>
<keyword evidence="4" id="KW-0720">Serine protease</keyword>